<dbReference type="PANTHER" id="PTHR12810">
    <property type="entry name" value="MITOCHONDRIAL 28S RIBOSOMAL PROTEIN S29"/>
    <property type="match status" value="1"/>
</dbReference>
<dbReference type="PIRSF" id="PIRSF036996">
    <property type="entry name" value="RSM23"/>
    <property type="match status" value="1"/>
</dbReference>
<dbReference type="EMBL" id="JAEUBF010001534">
    <property type="protein sequence ID" value="KAH3663474.1"/>
    <property type="molecule type" value="Genomic_DNA"/>
</dbReference>
<sequence length="435" mass="48736">MLRLSVVFRSSKLFSTSALQLAASRPVKATAKGFKGNVSGKKNRKTAGSFRFFEDHIHYTKNREEGTQLSNLEFFGNELHSNKVVGFTEKQVQKLVQLGAFKKDQFNELFKVPITLLRNETEIIHKFITSTQSTPSSENRICLLGERGIGKTTLLTQAQALALNNGNTIIIPISYALKLVDGTNDYFYDSKLGTYTQPMYLKKLLAKIEYVNKESLQKLSLSQDYTIDGISKDKASVKFTPKHSLLDLVKANVAGRQRGKVFQILINELLKQNKSSVLLTVDNFSALTSNPITAYRNIENKLIYTEEFQISKFIFQLTSGEISFNQGGVLLATSSDDKPSITLKHGLGLIEADPYLKESEFSRQLASKLVGVKPIEVSKLSKENVSILIEKYIEAQAFNNFELEANSKEHLVNQKYVLSGNGNPLELLKSITLYH</sequence>
<organism evidence="8 9">
    <name type="scientific">Wickerhamomyces mucosus</name>
    <dbReference type="NCBI Taxonomy" id="1378264"/>
    <lineage>
        <taxon>Eukaryota</taxon>
        <taxon>Fungi</taxon>
        <taxon>Dikarya</taxon>
        <taxon>Ascomycota</taxon>
        <taxon>Saccharomycotina</taxon>
        <taxon>Saccharomycetes</taxon>
        <taxon>Phaffomycetales</taxon>
        <taxon>Wickerhamomycetaceae</taxon>
        <taxon>Wickerhamomyces</taxon>
    </lineage>
</organism>
<comment type="subcellular location">
    <subcellularLocation>
        <location evidence="1">Mitochondrion</location>
    </subcellularLocation>
</comment>
<dbReference type="OrthoDB" id="274828at2759"/>
<dbReference type="InterPro" id="IPR019368">
    <property type="entry name" value="Ribosomal_mS29"/>
</dbReference>
<comment type="caution">
    <text evidence="8">The sequence shown here is derived from an EMBL/GenBank/DDBJ whole genome shotgun (WGS) entry which is preliminary data.</text>
</comment>
<dbReference type="Proteomes" id="UP000769528">
    <property type="component" value="Unassembled WGS sequence"/>
</dbReference>
<dbReference type="PANTHER" id="PTHR12810:SF0">
    <property type="entry name" value="SMALL RIBOSOMAL SUBUNIT PROTEIN MS29"/>
    <property type="match status" value="1"/>
</dbReference>
<comment type="similarity">
    <text evidence="2">Belongs to the mitochondrion-specific ribosomal protein mS29 family.</text>
</comment>
<evidence type="ECO:0000256" key="7">
    <source>
        <dbReference type="ARBA" id="ARBA00035140"/>
    </source>
</evidence>
<evidence type="ECO:0000256" key="4">
    <source>
        <dbReference type="ARBA" id="ARBA00022980"/>
    </source>
</evidence>
<evidence type="ECO:0000313" key="9">
    <source>
        <dbReference type="Proteomes" id="UP000769528"/>
    </source>
</evidence>
<keyword evidence="9" id="KW-1185">Reference proteome</keyword>
<dbReference type="InterPro" id="IPR017082">
    <property type="entry name" value="Ribosomal_mS29_fun"/>
</dbReference>
<keyword evidence="5" id="KW-0496">Mitochondrion</keyword>
<dbReference type="GO" id="GO:0032543">
    <property type="term" value="P:mitochondrial translation"/>
    <property type="evidence" value="ECO:0007669"/>
    <property type="project" value="InterPro"/>
</dbReference>
<dbReference type="SUPFAM" id="SSF52540">
    <property type="entry name" value="P-loop containing nucleoside triphosphate hydrolases"/>
    <property type="match status" value="1"/>
</dbReference>
<dbReference type="Pfam" id="PF10236">
    <property type="entry name" value="DAP3"/>
    <property type="match status" value="1"/>
</dbReference>
<evidence type="ECO:0000256" key="6">
    <source>
        <dbReference type="ARBA" id="ARBA00023274"/>
    </source>
</evidence>
<evidence type="ECO:0000256" key="5">
    <source>
        <dbReference type="ARBA" id="ARBA00023128"/>
    </source>
</evidence>
<evidence type="ECO:0000256" key="1">
    <source>
        <dbReference type="ARBA" id="ARBA00004173"/>
    </source>
</evidence>
<gene>
    <name evidence="8" type="ORF">WICMUC_005913</name>
</gene>
<dbReference type="AlphaFoldDB" id="A0A9P8P1Q7"/>
<keyword evidence="6" id="KW-0687">Ribonucleoprotein</keyword>
<name>A0A9P8P1Q7_9ASCO</name>
<evidence type="ECO:0000313" key="8">
    <source>
        <dbReference type="EMBL" id="KAH3663474.1"/>
    </source>
</evidence>
<evidence type="ECO:0000256" key="2">
    <source>
        <dbReference type="ARBA" id="ARBA00009863"/>
    </source>
</evidence>
<dbReference type="GO" id="GO:0005763">
    <property type="term" value="C:mitochondrial small ribosomal subunit"/>
    <property type="evidence" value="ECO:0007669"/>
    <property type="project" value="InterPro"/>
</dbReference>
<accession>A0A9P8P1Q7</accession>
<reference evidence="8" key="1">
    <citation type="journal article" date="2021" name="Open Biol.">
        <title>Shared evolutionary footprints suggest mitochondrial oxidative damage underlies multiple complex I losses in fungi.</title>
        <authorList>
            <person name="Schikora-Tamarit M.A."/>
            <person name="Marcet-Houben M."/>
            <person name="Nosek J."/>
            <person name="Gabaldon T."/>
        </authorList>
    </citation>
    <scope>NUCLEOTIDE SEQUENCE</scope>
    <source>
        <strain evidence="8">CBS6341</strain>
    </source>
</reference>
<protein>
    <recommendedName>
        <fullName evidence="7">Small ribosomal subunit protein mS29</fullName>
    </recommendedName>
</protein>
<dbReference type="Gene3D" id="3.40.50.300">
    <property type="entry name" value="P-loop containing nucleotide triphosphate hydrolases"/>
    <property type="match status" value="1"/>
</dbReference>
<dbReference type="InterPro" id="IPR027417">
    <property type="entry name" value="P-loop_NTPase"/>
</dbReference>
<keyword evidence="4" id="KW-0689">Ribosomal protein</keyword>
<keyword evidence="3" id="KW-0809">Transit peptide</keyword>
<reference evidence="8" key="2">
    <citation type="submission" date="2021-01" db="EMBL/GenBank/DDBJ databases">
        <authorList>
            <person name="Schikora-Tamarit M.A."/>
        </authorList>
    </citation>
    <scope>NUCLEOTIDE SEQUENCE</scope>
    <source>
        <strain evidence="8">CBS6341</strain>
    </source>
</reference>
<dbReference type="GO" id="GO:0003735">
    <property type="term" value="F:structural constituent of ribosome"/>
    <property type="evidence" value="ECO:0007669"/>
    <property type="project" value="TreeGrafter"/>
</dbReference>
<proteinExistence type="inferred from homology"/>
<evidence type="ECO:0000256" key="3">
    <source>
        <dbReference type="ARBA" id="ARBA00022946"/>
    </source>
</evidence>